<dbReference type="SUPFAM" id="SSF47336">
    <property type="entry name" value="ACP-like"/>
    <property type="match status" value="1"/>
</dbReference>
<comment type="caution">
    <text evidence="2">The sequence shown here is derived from an EMBL/GenBank/DDBJ whole genome shotgun (WGS) entry which is preliminary data.</text>
</comment>
<evidence type="ECO:0000313" key="3">
    <source>
        <dbReference type="Proteomes" id="UP000619293"/>
    </source>
</evidence>
<dbReference type="PROSITE" id="PS50075">
    <property type="entry name" value="CARRIER"/>
    <property type="match status" value="1"/>
</dbReference>
<dbReference type="InterPro" id="IPR009081">
    <property type="entry name" value="PP-bd_ACP"/>
</dbReference>
<dbReference type="EMBL" id="BONG01000002">
    <property type="protein sequence ID" value="GIF87208.1"/>
    <property type="molecule type" value="Genomic_DNA"/>
</dbReference>
<feature type="domain" description="Carrier" evidence="1">
    <location>
        <begin position="19"/>
        <end position="97"/>
    </location>
</feature>
<sequence length="104" mass="11455">MLRRVTERAQRGVVGMEMQVRTELVDFVVSNYLFGEASRLPGDHDSLVEQGIIDSTGVLELVEFLEERFGIQVSETETIPDNLGSIANLTKFVEGKKAGSGLAR</sequence>
<evidence type="ECO:0000313" key="2">
    <source>
        <dbReference type="EMBL" id="GIF87208.1"/>
    </source>
</evidence>
<protein>
    <recommendedName>
        <fullName evidence="1">Carrier domain-containing protein</fullName>
    </recommendedName>
</protein>
<dbReference type="InterPro" id="IPR036736">
    <property type="entry name" value="ACP-like_sf"/>
</dbReference>
<dbReference type="AlphaFoldDB" id="A0A8J3NPJ1"/>
<evidence type="ECO:0000259" key="1">
    <source>
        <dbReference type="PROSITE" id="PS50075"/>
    </source>
</evidence>
<dbReference type="Gene3D" id="1.10.1200.10">
    <property type="entry name" value="ACP-like"/>
    <property type="match status" value="1"/>
</dbReference>
<gene>
    <name evidence="2" type="ORF">Cch02nite_06520</name>
</gene>
<dbReference type="Proteomes" id="UP000619293">
    <property type="component" value="Unassembled WGS sequence"/>
</dbReference>
<accession>A0A8J3NPJ1</accession>
<reference evidence="2 3" key="1">
    <citation type="submission" date="2021-01" db="EMBL/GenBank/DDBJ databases">
        <title>Whole genome shotgun sequence of Catellatospora chokoriensis NBRC 107358.</title>
        <authorList>
            <person name="Komaki H."/>
            <person name="Tamura T."/>
        </authorList>
    </citation>
    <scope>NUCLEOTIDE SEQUENCE [LARGE SCALE GENOMIC DNA]</scope>
    <source>
        <strain evidence="2 3">NBRC 107358</strain>
    </source>
</reference>
<proteinExistence type="predicted"/>
<organism evidence="2 3">
    <name type="scientific">Catellatospora chokoriensis</name>
    <dbReference type="NCBI Taxonomy" id="310353"/>
    <lineage>
        <taxon>Bacteria</taxon>
        <taxon>Bacillati</taxon>
        <taxon>Actinomycetota</taxon>
        <taxon>Actinomycetes</taxon>
        <taxon>Micromonosporales</taxon>
        <taxon>Micromonosporaceae</taxon>
        <taxon>Catellatospora</taxon>
    </lineage>
</organism>
<keyword evidence="3" id="KW-1185">Reference proteome</keyword>
<name>A0A8J3NPJ1_9ACTN</name>